<dbReference type="Pfam" id="PF00306">
    <property type="entry name" value="ATP-synt_ab_C"/>
    <property type="match status" value="1"/>
</dbReference>
<evidence type="ECO:0000256" key="12">
    <source>
        <dbReference type="SAM" id="MobiDB-lite"/>
    </source>
</evidence>
<dbReference type="SUPFAM" id="SSF52540">
    <property type="entry name" value="P-loop containing nucleoside triphosphate hydrolases"/>
    <property type="match status" value="1"/>
</dbReference>
<keyword evidence="4" id="KW-0547">Nucleotide-binding</keyword>
<comment type="subcellular location">
    <subcellularLocation>
        <location evidence="1">Membrane</location>
    </subcellularLocation>
</comment>
<dbReference type="PROSITE" id="PS00152">
    <property type="entry name" value="ATPASE_ALPHA_BETA"/>
    <property type="match status" value="1"/>
</dbReference>
<organism evidence="15 16">
    <name type="scientific">Candidatus Saccharimonas aalborgensis</name>
    <dbReference type="NCBI Taxonomy" id="1332188"/>
    <lineage>
        <taxon>Bacteria</taxon>
        <taxon>Candidatus Saccharimonadota</taxon>
        <taxon>Candidatus Saccharimonadia</taxon>
        <taxon>Candidatus Saccharimonadales</taxon>
        <taxon>Candidatus Saccharimonadaceae</taxon>
        <taxon>Candidatus Saccharimonas</taxon>
    </lineage>
</organism>
<dbReference type="FunFam" id="3.40.50.300:FF:002432">
    <property type="entry name" value="ATP synthase subunit alpha, mitochondrial"/>
    <property type="match status" value="1"/>
</dbReference>
<evidence type="ECO:0000256" key="4">
    <source>
        <dbReference type="ARBA" id="ARBA00022741"/>
    </source>
</evidence>
<dbReference type="InterPro" id="IPR005294">
    <property type="entry name" value="ATP_synth_F1_asu"/>
</dbReference>
<dbReference type="KEGG" id="saal:L336_0416"/>
<dbReference type="STRING" id="1332188.L336_0416"/>
<keyword evidence="9" id="KW-0139">CF(1)</keyword>
<feature type="domain" description="ATPase F1/V1/A1 complex alpha/beta subunit nucleotide-binding" evidence="13">
    <location>
        <begin position="163"/>
        <end position="376"/>
    </location>
</feature>
<dbReference type="EMBL" id="CP005957">
    <property type="protein sequence ID" value="AGL62124.1"/>
    <property type="molecule type" value="Genomic_DNA"/>
</dbReference>
<dbReference type="Pfam" id="PF00006">
    <property type="entry name" value="ATP-synt_ab"/>
    <property type="match status" value="1"/>
</dbReference>
<evidence type="ECO:0000256" key="6">
    <source>
        <dbReference type="ARBA" id="ARBA00022840"/>
    </source>
</evidence>
<keyword evidence="10" id="KW-0066">ATP synthesis</keyword>
<feature type="domain" description="ATP synthase alpha subunit C-terminal" evidence="14">
    <location>
        <begin position="383"/>
        <end position="449"/>
    </location>
</feature>
<protein>
    <submittedName>
        <fullName evidence="15">ATP synthase subunit alpha</fullName>
    </submittedName>
</protein>
<evidence type="ECO:0000313" key="16">
    <source>
        <dbReference type="Proteomes" id="UP000013893"/>
    </source>
</evidence>
<evidence type="ECO:0000259" key="13">
    <source>
        <dbReference type="Pfam" id="PF00006"/>
    </source>
</evidence>
<evidence type="ECO:0000256" key="2">
    <source>
        <dbReference type="ARBA" id="ARBA00008936"/>
    </source>
</evidence>
<dbReference type="SUPFAM" id="SSF47917">
    <property type="entry name" value="C-terminal domain of alpha and beta subunits of F1 ATP synthase"/>
    <property type="match status" value="1"/>
</dbReference>
<evidence type="ECO:0000256" key="10">
    <source>
        <dbReference type="ARBA" id="ARBA00023310"/>
    </source>
</evidence>
<comment type="similarity">
    <text evidence="2">Belongs to the ATPase alpha/beta chains family.</text>
</comment>
<dbReference type="InterPro" id="IPR000793">
    <property type="entry name" value="ATP_synth_asu_C"/>
</dbReference>
<evidence type="ECO:0000256" key="3">
    <source>
        <dbReference type="ARBA" id="ARBA00022448"/>
    </source>
</evidence>
<keyword evidence="5" id="KW-0375">Hydrogen ion transport</keyword>
<evidence type="ECO:0000259" key="14">
    <source>
        <dbReference type="Pfam" id="PF00306"/>
    </source>
</evidence>
<keyword evidence="8" id="KW-0472">Membrane</keyword>
<dbReference type="GO" id="GO:0046933">
    <property type="term" value="F:proton-transporting ATP synthase activity, rotational mechanism"/>
    <property type="evidence" value="ECO:0007669"/>
    <property type="project" value="InterPro"/>
</dbReference>
<keyword evidence="16" id="KW-1185">Reference proteome</keyword>
<keyword evidence="6" id="KW-0067">ATP-binding</keyword>
<evidence type="ECO:0000256" key="5">
    <source>
        <dbReference type="ARBA" id="ARBA00022781"/>
    </source>
</evidence>
<reference evidence="15 16" key="1">
    <citation type="journal article" date="2013" name="Nat. Biotechnol.">
        <title>Genome sequences of rare, uncultured bacteria obtained by differential coverage binning of multiple metagenomes.</title>
        <authorList>
            <person name="Albertsen M."/>
            <person name="Hugenholtz P."/>
            <person name="Skarshewski A."/>
            <person name="Nielsen K.L."/>
            <person name="Tyson G.W."/>
            <person name="Nielsen P.H."/>
        </authorList>
    </citation>
    <scope>NUCLEOTIDE SEQUENCE [LARGE SCALE GENOMIC DNA]</scope>
    <source>
        <strain evidence="15">TM71</strain>
    </source>
</reference>
<dbReference type="PANTHER" id="PTHR48082">
    <property type="entry name" value="ATP SYNTHASE SUBUNIT ALPHA, MITOCHONDRIAL"/>
    <property type="match status" value="1"/>
</dbReference>
<dbReference type="GO" id="GO:0043531">
    <property type="term" value="F:ADP binding"/>
    <property type="evidence" value="ECO:0007669"/>
    <property type="project" value="TreeGrafter"/>
</dbReference>
<evidence type="ECO:0000256" key="9">
    <source>
        <dbReference type="ARBA" id="ARBA00023196"/>
    </source>
</evidence>
<accession>R4PMJ1</accession>
<dbReference type="PANTHER" id="PTHR48082:SF2">
    <property type="entry name" value="ATP SYNTHASE SUBUNIT ALPHA, MITOCHONDRIAL"/>
    <property type="match status" value="1"/>
</dbReference>
<proteinExistence type="inferred from homology"/>
<dbReference type="InterPro" id="IPR020003">
    <property type="entry name" value="ATPase_a/bsu_AS"/>
</dbReference>
<gene>
    <name evidence="15" type="primary">atpA</name>
    <name evidence="15" type="ORF">L336_0416</name>
</gene>
<dbReference type="InterPro" id="IPR000194">
    <property type="entry name" value="ATPase_F1/V1/A1_a/bsu_nucl-bd"/>
</dbReference>
<evidence type="ECO:0000256" key="1">
    <source>
        <dbReference type="ARBA" id="ARBA00004370"/>
    </source>
</evidence>
<dbReference type="Proteomes" id="UP000013893">
    <property type="component" value="Chromosome"/>
</dbReference>
<dbReference type="AlphaFoldDB" id="R4PMJ1"/>
<dbReference type="OrthoDB" id="9803053at2"/>
<dbReference type="PATRIC" id="fig|1332188.3.peg.409"/>
<dbReference type="Gene3D" id="3.40.50.12240">
    <property type="match status" value="1"/>
</dbReference>
<dbReference type="InterPro" id="IPR027417">
    <property type="entry name" value="P-loop_NTPase"/>
</dbReference>
<feature type="region of interest" description="Disordered" evidence="12">
    <location>
        <begin position="494"/>
        <end position="525"/>
    </location>
</feature>
<comment type="subunit">
    <text evidence="11">F-type ATPases have 2 components, CF(1) - the catalytic core - and CF(0) - the membrane proton channel. CF(1) has five subunits: alpha(3), beta(3), gamma(1), delta(1), epsilon(1). CF(0) has four main subunits: a(1), b(1), b'(1) and c(9-12).</text>
</comment>
<keyword evidence="3" id="KW-0813">Transport</keyword>
<dbReference type="GO" id="GO:0045259">
    <property type="term" value="C:proton-transporting ATP synthase complex"/>
    <property type="evidence" value="ECO:0007669"/>
    <property type="project" value="UniProtKB-KW"/>
</dbReference>
<keyword evidence="7" id="KW-0406">Ion transport</keyword>
<evidence type="ECO:0000256" key="7">
    <source>
        <dbReference type="ARBA" id="ARBA00023065"/>
    </source>
</evidence>
<evidence type="ECO:0000256" key="11">
    <source>
        <dbReference type="ARBA" id="ARBA00026013"/>
    </source>
</evidence>
<evidence type="ECO:0000256" key="8">
    <source>
        <dbReference type="ARBA" id="ARBA00023136"/>
    </source>
</evidence>
<name>R4PMJ1_9BACT</name>
<sequence>MAAASTIGRFVGLSWNIATVCRRLSAMFDNTTFQALVEAGNLTGEVVAINRFIVEVKGLEGVRIGAQVLFDDGQRGMVREAYGDRVILYNIDSELLMLGALAVVEHDMLEVPVGPELVGRVITPMGLPLDNLGPITTAQHSGIFNLAPGIMDRKMLDEQLASGVTAVDSFFPIVLGQRIAILGDSKSGKSTFLSQLTANQQGTDRIVVYVLVGKRKVDIERLLRDLRESGAMEHTIVVLANIFDSLTQSYLAPYAACAMAEYLWYGGQDVIIIYDDLSGHAEAYRQLSLLQEVDPGRDSYPGDIFYTHSSLLERAGKLLTNGKTLTSLPVVLTPNDDITAYLSTNIMSITDGQIIFDLGYFRKGIRPAVNAGLSVSRVGGQAQTKRQKQLSTALFKALARYHQADEFSHFSSQLSKETKVDLTRGKHLYAALQQPPEQLFSLLEQQLMLETIMLPEDDRSIDIAKLKEAVKGKVLPGEESYTPTEEELLEQFGAHVVSEQPAPAVEEPPVTPDKKPAKAPKKEKR</sequence>
<dbReference type="HOGENOM" id="CLU_010091_2_1_0"/>
<dbReference type="GO" id="GO:0005524">
    <property type="term" value="F:ATP binding"/>
    <property type="evidence" value="ECO:0007669"/>
    <property type="project" value="UniProtKB-KW"/>
</dbReference>
<evidence type="ECO:0000313" key="15">
    <source>
        <dbReference type="EMBL" id="AGL62124.1"/>
    </source>
</evidence>